<evidence type="ECO:0000259" key="8">
    <source>
        <dbReference type="Pfam" id="PF01850"/>
    </source>
</evidence>
<evidence type="ECO:0000256" key="7">
    <source>
        <dbReference type="ARBA" id="ARBA00038093"/>
    </source>
</evidence>
<evidence type="ECO:0000256" key="4">
    <source>
        <dbReference type="ARBA" id="ARBA00022723"/>
    </source>
</evidence>
<evidence type="ECO:0000256" key="5">
    <source>
        <dbReference type="ARBA" id="ARBA00022801"/>
    </source>
</evidence>
<keyword evidence="3" id="KW-0540">Nuclease</keyword>
<feature type="domain" description="PIN" evidence="8">
    <location>
        <begin position="3"/>
        <end position="120"/>
    </location>
</feature>
<gene>
    <name evidence="9" type="ORF">FAZ19_23420</name>
</gene>
<dbReference type="GO" id="GO:0004518">
    <property type="term" value="F:nuclease activity"/>
    <property type="evidence" value="ECO:0007669"/>
    <property type="project" value="UniProtKB-KW"/>
</dbReference>
<name>A0A4U0GN07_9SPHI</name>
<dbReference type="Proteomes" id="UP000309872">
    <property type="component" value="Unassembled WGS sequence"/>
</dbReference>
<organism evidence="9 10">
    <name type="scientific">Sphingobacterium alkalisoli</name>
    <dbReference type="NCBI Taxonomy" id="1874115"/>
    <lineage>
        <taxon>Bacteria</taxon>
        <taxon>Pseudomonadati</taxon>
        <taxon>Bacteroidota</taxon>
        <taxon>Sphingobacteriia</taxon>
        <taxon>Sphingobacteriales</taxon>
        <taxon>Sphingobacteriaceae</taxon>
        <taxon>Sphingobacterium</taxon>
    </lineage>
</organism>
<comment type="caution">
    <text evidence="9">The sequence shown here is derived from an EMBL/GenBank/DDBJ whole genome shotgun (WGS) entry which is preliminary data.</text>
</comment>
<dbReference type="GO" id="GO:0046872">
    <property type="term" value="F:metal ion binding"/>
    <property type="evidence" value="ECO:0007669"/>
    <property type="project" value="UniProtKB-KW"/>
</dbReference>
<evidence type="ECO:0000313" key="10">
    <source>
        <dbReference type="Proteomes" id="UP000309872"/>
    </source>
</evidence>
<dbReference type="Gene3D" id="3.40.50.1010">
    <property type="entry name" value="5'-nuclease"/>
    <property type="match status" value="1"/>
</dbReference>
<dbReference type="InterPro" id="IPR002716">
    <property type="entry name" value="PIN_dom"/>
</dbReference>
<dbReference type="EMBL" id="SUKA01000013">
    <property type="protein sequence ID" value="TJY60097.1"/>
    <property type="molecule type" value="Genomic_DNA"/>
</dbReference>
<evidence type="ECO:0000256" key="6">
    <source>
        <dbReference type="ARBA" id="ARBA00022842"/>
    </source>
</evidence>
<proteinExistence type="inferred from homology"/>
<comment type="cofactor">
    <cofactor evidence="1">
        <name>Mg(2+)</name>
        <dbReference type="ChEBI" id="CHEBI:18420"/>
    </cofactor>
</comment>
<dbReference type="PANTHER" id="PTHR33653">
    <property type="entry name" value="RIBONUCLEASE VAPC2"/>
    <property type="match status" value="1"/>
</dbReference>
<keyword evidence="2" id="KW-1277">Toxin-antitoxin system</keyword>
<dbReference type="InterPro" id="IPR029060">
    <property type="entry name" value="PIN-like_dom_sf"/>
</dbReference>
<keyword evidence="6" id="KW-0460">Magnesium</keyword>
<reference evidence="9 10" key="1">
    <citation type="submission" date="2019-04" db="EMBL/GenBank/DDBJ databases">
        <title>Sphingobacterium olei sp. nov., isolated from oil-contaminated soil.</title>
        <authorList>
            <person name="Liu B."/>
        </authorList>
    </citation>
    <scope>NUCLEOTIDE SEQUENCE [LARGE SCALE GENOMIC DNA]</scope>
    <source>
        <strain evidence="9 10">Y3L14</strain>
    </source>
</reference>
<dbReference type="GO" id="GO:0016787">
    <property type="term" value="F:hydrolase activity"/>
    <property type="evidence" value="ECO:0007669"/>
    <property type="project" value="UniProtKB-KW"/>
</dbReference>
<dbReference type="OrthoDB" id="9796690at2"/>
<keyword evidence="4" id="KW-0479">Metal-binding</keyword>
<dbReference type="Pfam" id="PF01850">
    <property type="entry name" value="PIN"/>
    <property type="match status" value="1"/>
</dbReference>
<evidence type="ECO:0000256" key="1">
    <source>
        <dbReference type="ARBA" id="ARBA00001946"/>
    </source>
</evidence>
<dbReference type="PANTHER" id="PTHR33653:SF1">
    <property type="entry name" value="RIBONUCLEASE VAPC2"/>
    <property type="match status" value="1"/>
</dbReference>
<dbReference type="AlphaFoldDB" id="A0A4U0GN07"/>
<protein>
    <submittedName>
        <fullName evidence="9">Type II toxin-antitoxin system VapC family toxin</fullName>
    </submittedName>
</protein>
<dbReference type="SUPFAM" id="SSF88723">
    <property type="entry name" value="PIN domain-like"/>
    <property type="match status" value="1"/>
</dbReference>
<keyword evidence="5" id="KW-0378">Hydrolase</keyword>
<keyword evidence="10" id="KW-1185">Reference proteome</keyword>
<dbReference type="CDD" id="cd18743">
    <property type="entry name" value="PIN_VapC4-5_FitB-like"/>
    <property type="match status" value="1"/>
</dbReference>
<accession>A0A4U0GN07</accession>
<dbReference type="InterPro" id="IPR050556">
    <property type="entry name" value="Type_II_TA_system_RNase"/>
</dbReference>
<evidence type="ECO:0000313" key="9">
    <source>
        <dbReference type="EMBL" id="TJY60097.1"/>
    </source>
</evidence>
<dbReference type="RefSeq" id="WP_136823211.1">
    <property type="nucleotide sequence ID" value="NZ_BMJX01000014.1"/>
</dbReference>
<comment type="similarity">
    <text evidence="7">Belongs to the PINc/VapC protein family.</text>
</comment>
<evidence type="ECO:0000256" key="3">
    <source>
        <dbReference type="ARBA" id="ARBA00022722"/>
    </source>
</evidence>
<sequence length="136" mass="15798">MQYLLDTNICIFFLRGKLNLDEIIREKGVENCFISELTVFELRYGAENSDNSKKSHEAVDRFVKGLSIIPIFGSVKQYAQTKVFLRKNGTPMHDEFDLIIGVTALANQLTLVTDNVKDFRYIKDLKIENWFERSKQ</sequence>
<evidence type="ECO:0000256" key="2">
    <source>
        <dbReference type="ARBA" id="ARBA00022649"/>
    </source>
</evidence>